<keyword evidence="4" id="KW-1185">Reference proteome</keyword>
<dbReference type="Gramene" id="GBG70610">
    <property type="protein sequence ID" value="GBG70610"/>
    <property type="gene ID" value="CBR_g6737"/>
</dbReference>
<dbReference type="OrthoDB" id="2017163at2759"/>
<feature type="coiled-coil region" evidence="1">
    <location>
        <begin position="142"/>
        <end position="169"/>
    </location>
</feature>
<keyword evidence="1" id="KW-0175">Coiled coil</keyword>
<proteinExistence type="predicted"/>
<sequence length="419" mass="45012">MNTSAQVATCTATVPKCHVTWTPNGNATWTPKCNATWALADASDRVGRGSIHTAEPSSSRSRGIFCDVSRRASGRGRAACHVSRRRLVAIDEAEEVRVRQLALPPRHRQLTRRVRAAPGDSAEDQKNGDEESSASGDPDSLESELAAKIAAMEAEAKALRAELARRAGKEGADIDLAKLQPQRPEKRIDGTGYRETLMSGPGRPFTGDAATPSPDKWGLSEAQLFLTRGGPSEGDGLAGPAIEEGAEGIVQRRLLIGVSLTVTAVALAFVKNPFGRTKPAKPLFLYLAPVVSLFESLKALQDYGEDASKFQVQLKRVLGSTSSLRENLLSAASALENDADSEAATSLAFEALDFLNQADYSQYFDNRGEPSLSQLLEFSRFSFQSVTEASNKLQAFLALMPAEAVSAARDYLQRDLSSA</sequence>
<dbReference type="AlphaFoldDB" id="A0A388KKM8"/>
<evidence type="ECO:0000313" key="4">
    <source>
        <dbReference type="Proteomes" id="UP000265515"/>
    </source>
</evidence>
<accession>A0A388KKM8</accession>
<evidence type="ECO:0000256" key="2">
    <source>
        <dbReference type="SAM" id="MobiDB-lite"/>
    </source>
</evidence>
<reference evidence="3 4" key="1">
    <citation type="journal article" date="2018" name="Cell">
        <title>The Chara Genome: Secondary Complexity and Implications for Plant Terrestrialization.</title>
        <authorList>
            <person name="Nishiyama T."/>
            <person name="Sakayama H."/>
            <person name="Vries J.D."/>
            <person name="Buschmann H."/>
            <person name="Saint-Marcoux D."/>
            <person name="Ullrich K.K."/>
            <person name="Haas F.B."/>
            <person name="Vanderstraeten L."/>
            <person name="Becker D."/>
            <person name="Lang D."/>
            <person name="Vosolsobe S."/>
            <person name="Rombauts S."/>
            <person name="Wilhelmsson P.K.I."/>
            <person name="Janitza P."/>
            <person name="Kern R."/>
            <person name="Heyl A."/>
            <person name="Rumpler F."/>
            <person name="Villalobos L.I.A.C."/>
            <person name="Clay J.M."/>
            <person name="Skokan R."/>
            <person name="Toyoda A."/>
            <person name="Suzuki Y."/>
            <person name="Kagoshima H."/>
            <person name="Schijlen E."/>
            <person name="Tajeshwar N."/>
            <person name="Catarino B."/>
            <person name="Hetherington A.J."/>
            <person name="Saltykova A."/>
            <person name="Bonnot C."/>
            <person name="Breuninger H."/>
            <person name="Symeonidi A."/>
            <person name="Radhakrishnan G.V."/>
            <person name="Van Nieuwerburgh F."/>
            <person name="Deforce D."/>
            <person name="Chang C."/>
            <person name="Karol K.G."/>
            <person name="Hedrich R."/>
            <person name="Ulvskov P."/>
            <person name="Glockner G."/>
            <person name="Delwiche C.F."/>
            <person name="Petrasek J."/>
            <person name="Van de Peer Y."/>
            <person name="Friml J."/>
            <person name="Beilby M."/>
            <person name="Dolan L."/>
            <person name="Kohara Y."/>
            <person name="Sugano S."/>
            <person name="Fujiyama A."/>
            <person name="Delaux P.-M."/>
            <person name="Quint M."/>
            <person name="TheiBen G."/>
            <person name="Hagemann M."/>
            <person name="Harholt J."/>
            <person name="Dunand C."/>
            <person name="Zachgo S."/>
            <person name="Langdale J."/>
            <person name="Maumus F."/>
            <person name="Straeten D.V.D."/>
            <person name="Gould S.B."/>
            <person name="Rensing S.A."/>
        </authorList>
    </citation>
    <scope>NUCLEOTIDE SEQUENCE [LARGE SCALE GENOMIC DNA]</scope>
    <source>
        <strain evidence="3 4">S276</strain>
    </source>
</reference>
<protein>
    <submittedName>
        <fullName evidence="3">Uncharacterized protein</fullName>
    </submittedName>
</protein>
<name>A0A388KKM8_CHABU</name>
<dbReference type="Proteomes" id="UP000265515">
    <property type="component" value="Unassembled WGS sequence"/>
</dbReference>
<gene>
    <name evidence="3" type="ORF">CBR_g6737</name>
</gene>
<evidence type="ECO:0000256" key="1">
    <source>
        <dbReference type="SAM" id="Coils"/>
    </source>
</evidence>
<dbReference type="EMBL" id="BFEA01000133">
    <property type="protein sequence ID" value="GBG70610.1"/>
    <property type="molecule type" value="Genomic_DNA"/>
</dbReference>
<evidence type="ECO:0000313" key="3">
    <source>
        <dbReference type="EMBL" id="GBG70610.1"/>
    </source>
</evidence>
<dbReference type="OMA" id="VERKCCK"/>
<comment type="caution">
    <text evidence="3">The sequence shown here is derived from an EMBL/GenBank/DDBJ whole genome shotgun (WGS) entry which is preliminary data.</text>
</comment>
<feature type="region of interest" description="Disordered" evidence="2">
    <location>
        <begin position="109"/>
        <end position="142"/>
    </location>
</feature>
<organism evidence="3 4">
    <name type="scientific">Chara braunii</name>
    <name type="common">Braun's stonewort</name>
    <dbReference type="NCBI Taxonomy" id="69332"/>
    <lineage>
        <taxon>Eukaryota</taxon>
        <taxon>Viridiplantae</taxon>
        <taxon>Streptophyta</taxon>
        <taxon>Charophyceae</taxon>
        <taxon>Charales</taxon>
        <taxon>Characeae</taxon>
        <taxon>Chara</taxon>
    </lineage>
</organism>
<feature type="region of interest" description="Disordered" evidence="2">
    <location>
        <begin position="192"/>
        <end position="214"/>
    </location>
</feature>